<feature type="domain" description="Metallo-beta-lactamase" evidence="1">
    <location>
        <begin position="35"/>
        <end position="81"/>
    </location>
</feature>
<accession>A0A4Q8QGA5</accession>
<dbReference type="InterPro" id="IPR052159">
    <property type="entry name" value="Competence_DNA_uptake"/>
</dbReference>
<dbReference type="EMBL" id="SGIU01000001">
    <property type="protein sequence ID" value="TAI49592.1"/>
    <property type="molecule type" value="Genomic_DNA"/>
</dbReference>
<evidence type="ECO:0000259" key="1">
    <source>
        <dbReference type="Pfam" id="PF00753"/>
    </source>
</evidence>
<gene>
    <name evidence="2" type="ORF">EW142_07285</name>
</gene>
<dbReference type="PANTHER" id="PTHR30619:SF1">
    <property type="entry name" value="RECOMBINATION PROTEIN 2"/>
    <property type="match status" value="1"/>
</dbReference>
<dbReference type="OrthoDB" id="418728at2"/>
<dbReference type="InterPro" id="IPR036866">
    <property type="entry name" value="RibonucZ/Hydroxyglut_hydro"/>
</dbReference>
<dbReference type="AlphaFoldDB" id="A0A4Q8QGA5"/>
<name>A0A4Q8QGA5_9FLAO</name>
<dbReference type="Proteomes" id="UP000291981">
    <property type="component" value="Unassembled WGS sequence"/>
</dbReference>
<reference evidence="2 3" key="1">
    <citation type="submission" date="2019-02" db="EMBL/GenBank/DDBJ databases">
        <title>Draft genome sequence of Muricauda sp. 176CP4-71.</title>
        <authorList>
            <person name="Park J.-S."/>
        </authorList>
    </citation>
    <scope>NUCLEOTIDE SEQUENCE [LARGE SCALE GENOMIC DNA]</scope>
    <source>
        <strain evidence="2 3">176CP4-71</strain>
    </source>
</reference>
<dbReference type="RefSeq" id="WP_130611774.1">
    <property type="nucleotide sequence ID" value="NZ_SGIU01000001.1"/>
</dbReference>
<evidence type="ECO:0000313" key="3">
    <source>
        <dbReference type="Proteomes" id="UP000291981"/>
    </source>
</evidence>
<dbReference type="Gene3D" id="3.60.15.10">
    <property type="entry name" value="Ribonuclease Z/Hydroxyacylglutathione hydrolase-like"/>
    <property type="match status" value="2"/>
</dbReference>
<comment type="caution">
    <text evidence="2">The sequence shown here is derived from an EMBL/GenBank/DDBJ whole genome shotgun (WGS) entry which is preliminary data.</text>
</comment>
<sequence>MSNSTVTRVQIRMYRMGTGDCFVLKFFSGNKITFKMMIDAGVWQKGKDHIEPFVKDIKKYVNNQVDVLVVTHEHMDHVLAFQRCKDLFTQGFDVKQVWMGWTEEDGDPKVEKWKKNHGEKKKALAMAASFLNQAIASPDFMQQFQGHKYENQMLNLRENQASIIEDFAELNTGLEQNLAIAGEYKGAMEGMRIVKEDMNVDGFRYFKPGQVVKDHPGAKGLKFYILGPPELHDKVEKESGGPGESFEHSHNMEDHRAFSEAINMKYEIELPSSKLPFDEKFIYTDEDDDSAKMRNQELLVESDEVMKTVKEKYEEGNWRRIDYDWLFSSGNLALRMNSLTNNLSLAIAIEFESTGQVLLFPGDAEYGSWSSWHTIDWGNEQDPAKKHLTEDLLNRTIFYKVAHHMSHNGTAERLGLDMMTDPKLTAMATLDYNVISKGWKNTMPNKFILDDLLHKTKGRLIFSNEAGIPYNKQTTLTDRINQERTRMDSNERADFQNNFKTDDVNGLYHELTIRF</sequence>
<proteinExistence type="predicted"/>
<evidence type="ECO:0000313" key="2">
    <source>
        <dbReference type="EMBL" id="TAI49592.1"/>
    </source>
</evidence>
<keyword evidence="3" id="KW-1185">Reference proteome</keyword>
<dbReference type="SUPFAM" id="SSF56281">
    <property type="entry name" value="Metallo-hydrolase/oxidoreductase"/>
    <property type="match status" value="1"/>
</dbReference>
<organism evidence="2 3">
    <name type="scientific">Flagellimonas allohymeniacidonis</name>
    <dbReference type="NCBI Taxonomy" id="2517819"/>
    <lineage>
        <taxon>Bacteria</taxon>
        <taxon>Pseudomonadati</taxon>
        <taxon>Bacteroidota</taxon>
        <taxon>Flavobacteriia</taxon>
        <taxon>Flavobacteriales</taxon>
        <taxon>Flavobacteriaceae</taxon>
        <taxon>Flagellimonas</taxon>
    </lineage>
</organism>
<dbReference type="InterPro" id="IPR001279">
    <property type="entry name" value="Metallo-B-lactamas"/>
</dbReference>
<dbReference type="Pfam" id="PF00753">
    <property type="entry name" value="Lactamase_B"/>
    <property type="match status" value="1"/>
</dbReference>
<protein>
    <recommendedName>
        <fullName evidence="1">Metallo-beta-lactamase domain-containing protein</fullName>
    </recommendedName>
</protein>
<dbReference type="PANTHER" id="PTHR30619">
    <property type="entry name" value="DNA INTERNALIZATION/COMPETENCE PROTEIN COMEC/REC2"/>
    <property type="match status" value="1"/>
</dbReference>